<dbReference type="GO" id="GO:0008083">
    <property type="term" value="F:growth factor activity"/>
    <property type="evidence" value="ECO:0007669"/>
    <property type="project" value="UniProtKB-KW"/>
</dbReference>
<dbReference type="InParanoid" id="B3S115"/>
<evidence type="ECO:0000313" key="9">
    <source>
        <dbReference type="Proteomes" id="UP000009022"/>
    </source>
</evidence>
<dbReference type="AlphaFoldDB" id="B3S115"/>
<dbReference type="PhylomeDB" id="B3S115"/>
<protein>
    <recommendedName>
        <fullName evidence="7">TGF-beta family profile domain-containing protein</fullName>
    </recommendedName>
</protein>
<dbReference type="PROSITE" id="PS51362">
    <property type="entry name" value="TGF_BETA_2"/>
    <property type="match status" value="1"/>
</dbReference>
<evidence type="ECO:0000256" key="4">
    <source>
        <dbReference type="ARBA" id="ARBA00023030"/>
    </source>
</evidence>
<keyword evidence="3" id="KW-0964">Secreted</keyword>
<evidence type="ECO:0000256" key="5">
    <source>
        <dbReference type="ARBA" id="ARBA00023157"/>
    </source>
</evidence>
<dbReference type="Proteomes" id="UP000009022">
    <property type="component" value="Unassembled WGS sequence"/>
</dbReference>
<dbReference type="InterPro" id="IPR017948">
    <property type="entry name" value="TGFb_CS"/>
</dbReference>
<feature type="non-terminal residue" evidence="8">
    <location>
        <position position="1"/>
    </location>
</feature>
<feature type="domain" description="TGF-beta family profile" evidence="7">
    <location>
        <begin position="1"/>
        <end position="84"/>
    </location>
</feature>
<dbReference type="RefSeq" id="XP_002114398.1">
    <property type="nucleotide sequence ID" value="XM_002114362.1"/>
</dbReference>
<evidence type="ECO:0000256" key="3">
    <source>
        <dbReference type="ARBA" id="ARBA00022525"/>
    </source>
</evidence>
<dbReference type="FunFam" id="2.10.90.10:FF:000052">
    <property type="entry name" value="Bone morphogenetic protein"/>
    <property type="match status" value="1"/>
</dbReference>
<comment type="subcellular location">
    <subcellularLocation>
        <location evidence="1">Secreted</location>
    </subcellularLocation>
</comment>
<organism evidence="8 9">
    <name type="scientific">Trichoplax adhaerens</name>
    <name type="common">Trichoplax reptans</name>
    <dbReference type="NCBI Taxonomy" id="10228"/>
    <lineage>
        <taxon>Eukaryota</taxon>
        <taxon>Metazoa</taxon>
        <taxon>Placozoa</taxon>
        <taxon>Uniplacotomia</taxon>
        <taxon>Trichoplacea</taxon>
        <taxon>Trichoplacidae</taxon>
        <taxon>Trichoplax</taxon>
    </lineage>
</organism>
<dbReference type="PANTHER" id="PTHR11848">
    <property type="entry name" value="TGF-BETA FAMILY"/>
    <property type="match status" value="1"/>
</dbReference>
<dbReference type="GeneID" id="6755611"/>
<dbReference type="OMA" id="TEMCETC"/>
<dbReference type="GO" id="GO:0005576">
    <property type="term" value="C:extracellular region"/>
    <property type="evidence" value="ECO:0007669"/>
    <property type="project" value="UniProtKB-SubCell"/>
</dbReference>
<gene>
    <name evidence="8" type="ORF">TRIADDRAFT_9164</name>
</gene>
<dbReference type="EMBL" id="DS985247">
    <property type="protein sequence ID" value="EDV23488.1"/>
    <property type="molecule type" value="Genomic_DNA"/>
</dbReference>
<keyword evidence="9" id="KW-1185">Reference proteome</keyword>
<accession>B3S115</accession>
<dbReference type="InterPro" id="IPR029034">
    <property type="entry name" value="Cystine-knot_cytokine"/>
</dbReference>
<evidence type="ECO:0000256" key="6">
    <source>
        <dbReference type="RuleBase" id="RU000354"/>
    </source>
</evidence>
<evidence type="ECO:0000259" key="7">
    <source>
        <dbReference type="PROSITE" id="PS51362"/>
    </source>
</evidence>
<dbReference type="SUPFAM" id="SSF57501">
    <property type="entry name" value="Cystine-knot cytokines"/>
    <property type="match status" value="1"/>
</dbReference>
<evidence type="ECO:0000256" key="2">
    <source>
        <dbReference type="ARBA" id="ARBA00006656"/>
    </source>
</evidence>
<feature type="non-terminal residue" evidence="8">
    <location>
        <position position="84"/>
    </location>
</feature>
<sequence>NDIIFAPKVFESYYCSGTCSYPLGPHLNATNHAIVMAILHDLKVQGVKASQCAPTQLSPLSFLYVEGNKIIIKEYPDIVVDACG</sequence>
<dbReference type="STRING" id="10228.B3S115"/>
<keyword evidence="4 6" id="KW-0339">Growth factor</keyword>
<comment type="similarity">
    <text evidence="2 6">Belongs to the TGF-beta family.</text>
</comment>
<dbReference type="HOGENOM" id="CLU_020515_9_1_1"/>
<dbReference type="Gene3D" id="2.10.90.10">
    <property type="entry name" value="Cystine-knot cytokines"/>
    <property type="match status" value="1"/>
</dbReference>
<dbReference type="KEGG" id="tad:TRIADDRAFT_9164"/>
<evidence type="ECO:0000256" key="1">
    <source>
        <dbReference type="ARBA" id="ARBA00004613"/>
    </source>
</evidence>
<dbReference type="InterPro" id="IPR015615">
    <property type="entry name" value="TGF-beta-rel"/>
</dbReference>
<evidence type="ECO:0000313" key="8">
    <source>
        <dbReference type="EMBL" id="EDV23488.1"/>
    </source>
</evidence>
<dbReference type="eggNOG" id="KOG3900">
    <property type="taxonomic scope" value="Eukaryota"/>
</dbReference>
<keyword evidence="5" id="KW-1015">Disulfide bond</keyword>
<reference evidence="8 9" key="1">
    <citation type="journal article" date="2008" name="Nature">
        <title>The Trichoplax genome and the nature of placozoans.</title>
        <authorList>
            <person name="Srivastava M."/>
            <person name="Begovic E."/>
            <person name="Chapman J."/>
            <person name="Putnam N.H."/>
            <person name="Hellsten U."/>
            <person name="Kawashima T."/>
            <person name="Kuo A."/>
            <person name="Mitros T."/>
            <person name="Salamov A."/>
            <person name="Carpenter M.L."/>
            <person name="Signorovitch A.Y."/>
            <person name="Moreno M.A."/>
            <person name="Kamm K."/>
            <person name="Grimwood J."/>
            <person name="Schmutz J."/>
            <person name="Shapiro H."/>
            <person name="Grigoriev I.V."/>
            <person name="Buss L.W."/>
            <person name="Schierwater B."/>
            <person name="Dellaporta S.L."/>
            <person name="Rokhsar D.S."/>
        </authorList>
    </citation>
    <scope>NUCLEOTIDE SEQUENCE [LARGE SCALE GENOMIC DNA]</scope>
    <source>
        <strain evidence="8 9">Grell-BS-1999</strain>
    </source>
</reference>
<proteinExistence type="inferred from homology"/>
<dbReference type="SMART" id="SM00204">
    <property type="entry name" value="TGFB"/>
    <property type="match status" value="1"/>
</dbReference>
<dbReference type="OrthoDB" id="5987191at2759"/>
<dbReference type="PROSITE" id="PS00250">
    <property type="entry name" value="TGF_BETA_1"/>
    <property type="match status" value="1"/>
</dbReference>
<dbReference type="CTD" id="6755611"/>
<dbReference type="InterPro" id="IPR001839">
    <property type="entry name" value="TGF-b_C"/>
</dbReference>
<dbReference type="Pfam" id="PF00019">
    <property type="entry name" value="TGF_beta"/>
    <property type="match status" value="1"/>
</dbReference>
<name>B3S115_TRIAD</name>